<name>A0A8X6T1J2_TRICX</name>
<accession>A0A8X6T1J2</accession>
<proteinExistence type="predicted"/>
<keyword evidence="2" id="KW-1185">Reference proteome</keyword>
<dbReference type="EMBL" id="BMAU01021357">
    <property type="protein sequence ID" value="GFY21285.1"/>
    <property type="molecule type" value="Genomic_DNA"/>
</dbReference>
<gene>
    <name evidence="1" type="ORF">TNCV_3993291</name>
</gene>
<evidence type="ECO:0000313" key="2">
    <source>
        <dbReference type="Proteomes" id="UP000887159"/>
    </source>
</evidence>
<dbReference type="Proteomes" id="UP000887159">
    <property type="component" value="Unassembled WGS sequence"/>
</dbReference>
<evidence type="ECO:0000313" key="1">
    <source>
        <dbReference type="EMBL" id="GFY21285.1"/>
    </source>
</evidence>
<reference evidence="1" key="1">
    <citation type="submission" date="2020-08" db="EMBL/GenBank/DDBJ databases">
        <title>Multicomponent nature underlies the extraordinary mechanical properties of spider dragline silk.</title>
        <authorList>
            <person name="Kono N."/>
            <person name="Nakamura H."/>
            <person name="Mori M."/>
            <person name="Yoshida Y."/>
            <person name="Ohtoshi R."/>
            <person name="Malay A.D."/>
            <person name="Moran D.A.P."/>
            <person name="Tomita M."/>
            <person name="Numata K."/>
            <person name="Arakawa K."/>
        </authorList>
    </citation>
    <scope>NUCLEOTIDE SEQUENCE</scope>
</reference>
<sequence>MNSWLACRDFKPKTVQDPSMLRGPLHIKSVQAQYPLCWCGDDQGDTPEILDEISTTARDLELEVNEDDIEELIMGHADELTIELQEI</sequence>
<organism evidence="1 2">
    <name type="scientific">Trichonephila clavipes</name>
    <name type="common">Golden silk orbweaver</name>
    <name type="synonym">Nephila clavipes</name>
    <dbReference type="NCBI Taxonomy" id="2585209"/>
    <lineage>
        <taxon>Eukaryota</taxon>
        <taxon>Metazoa</taxon>
        <taxon>Ecdysozoa</taxon>
        <taxon>Arthropoda</taxon>
        <taxon>Chelicerata</taxon>
        <taxon>Arachnida</taxon>
        <taxon>Araneae</taxon>
        <taxon>Araneomorphae</taxon>
        <taxon>Entelegynae</taxon>
        <taxon>Araneoidea</taxon>
        <taxon>Nephilidae</taxon>
        <taxon>Trichonephila</taxon>
    </lineage>
</organism>
<protein>
    <submittedName>
        <fullName evidence="1">Uncharacterized protein</fullName>
    </submittedName>
</protein>
<comment type="caution">
    <text evidence="1">The sequence shown here is derived from an EMBL/GenBank/DDBJ whole genome shotgun (WGS) entry which is preliminary data.</text>
</comment>
<dbReference type="AlphaFoldDB" id="A0A8X6T1J2"/>